<dbReference type="InterPro" id="IPR006311">
    <property type="entry name" value="TAT_signal"/>
</dbReference>
<dbReference type="Proteomes" id="UP001205906">
    <property type="component" value="Unassembled WGS sequence"/>
</dbReference>
<feature type="signal peptide" evidence="1">
    <location>
        <begin position="1"/>
        <end position="20"/>
    </location>
</feature>
<dbReference type="EMBL" id="JAMXQS010000006">
    <property type="protein sequence ID" value="MCO6050614.1"/>
    <property type="molecule type" value="Genomic_DNA"/>
</dbReference>
<protein>
    <recommendedName>
        <fullName evidence="4">DUF885 domain-containing protein</fullName>
    </recommendedName>
</protein>
<keyword evidence="1" id="KW-0732">Signal</keyword>
<evidence type="ECO:0000313" key="2">
    <source>
        <dbReference type="EMBL" id="MCO6050614.1"/>
    </source>
</evidence>
<accession>A0ABT1C707</accession>
<evidence type="ECO:0000313" key="3">
    <source>
        <dbReference type="Proteomes" id="UP001205906"/>
    </source>
</evidence>
<evidence type="ECO:0008006" key="4">
    <source>
        <dbReference type="Google" id="ProtNLM"/>
    </source>
</evidence>
<reference evidence="2 3" key="1">
    <citation type="submission" date="2022-06" db="EMBL/GenBank/DDBJ databases">
        <title>Mesorhizobium sp. strain RP14 Genome sequencing and assembly.</title>
        <authorList>
            <person name="Kim I."/>
        </authorList>
    </citation>
    <scope>NUCLEOTIDE SEQUENCE [LARGE SCALE GENOMIC DNA]</scope>
    <source>
        <strain evidence="3">RP14(2022)</strain>
    </source>
</reference>
<sequence length="159" mass="16574">MTKLSRRAALAAIPVLSATAASGRALGASATLPPSGVSKALATLLRLEVEAFARYERAGAAVDRLEQSSLDPKPISLLGVPVPRVDYEKYAAAGGEALDKLKEDAFAAILEAEAAVYSAPIITLADAQAKAQLAMQREDLKGCDKWVGDLIRTLVEAAA</sequence>
<organism evidence="2 3">
    <name type="scientific">Mesorhizobium liriopis</name>
    <dbReference type="NCBI Taxonomy" id="2953882"/>
    <lineage>
        <taxon>Bacteria</taxon>
        <taxon>Pseudomonadati</taxon>
        <taxon>Pseudomonadota</taxon>
        <taxon>Alphaproteobacteria</taxon>
        <taxon>Hyphomicrobiales</taxon>
        <taxon>Phyllobacteriaceae</taxon>
        <taxon>Mesorhizobium</taxon>
    </lineage>
</organism>
<dbReference type="RefSeq" id="WP_252819412.1">
    <property type="nucleotide sequence ID" value="NZ_JAMXQS010000006.1"/>
</dbReference>
<dbReference type="PROSITE" id="PS51318">
    <property type="entry name" value="TAT"/>
    <property type="match status" value="1"/>
</dbReference>
<name>A0ABT1C707_9HYPH</name>
<keyword evidence="3" id="KW-1185">Reference proteome</keyword>
<feature type="chain" id="PRO_5047175177" description="DUF885 domain-containing protein" evidence="1">
    <location>
        <begin position="21"/>
        <end position="159"/>
    </location>
</feature>
<proteinExistence type="predicted"/>
<evidence type="ECO:0000256" key="1">
    <source>
        <dbReference type="SAM" id="SignalP"/>
    </source>
</evidence>
<gene>
    <name evidence="2" type="ORF">NGM99_12555</name>
</gene>
<comment type="caution">
    <text evidence="2">The sequence shown here is derived from an EMBL/GenBank/DDBJ whole genome shotgun (WGS) entry which is preliminary data.</text>
</comment>